<accession>A0A5Q4ZML1</accession>
<evidence type="ECO:0000256" key="1">
    <source>
        <dbReference type="SAM" id="MobiDB-lite"/>
    </source>
</evidence>
<proteinExistence type="predicted"/>
<reference evidence="2 3" key="1">
    <citation type="submission" date="2019-08" db="EMBL/GenBank/DDBJ databases">
        <authorList>
            <person name="Herpell B J."/>
        </authorList>
    </citation>
    <scope>NUCLEOTIDE SEQUENCE [LARGE SCALE GENOMIC DNA]</scope>
    <source>
        <strain evidence="3">Msb3</strain>
    </source>
</reference>
<protein>
    <submittedName>
        <fullName evidence="2">Uncharacterized protein</fullName>
    </submittedName>
</protein>
<evidence type="ECO:0000313" key="3">
    <source>
        <dbReference type="Proteomes" id="UP000325811"/>
    </source>
</evidence>
<name>A0A5Q4ZML1_9BURK</name>
<dbReference type="EMBL" id="LR699553">
    <property type="protein sequence ID" value="VVD29196.1"/>
    <property type="molecule type" value="Genomic_DNA"/>
</dbReference>
<organism evidence="2 3">
    <name type="scientific">Paraburkholderia dioscoreae</name>
    <dbReference type="NCBI Taxonomy" id="2604047"/>
    <lineage>
        <taxon>Bacteria</taxon>
        <taxon>Pseudomonadati</taxon>
        <taxon>Pseudomonadota</taxon>
        <taxon>Betaproteobacteria</taxon>
        <taxon>Burkholderiales</taxon>
        <taxon>Burkholderiaceae</taxon>
        <taxon>Paraburkholderia</taxon>
    </lineage>
</organism>
<dbReference type="AlphaFoldDB" id="A0A5Q4ZML1"/>
<keyword evidence="3" id="KW-1185">Reference proteome</keyword>
<dbReference type="KEGG" id="pdio:PDMSB3_2740"/>
<gene>
    <name evidence="2" type="ORF">PDMSB3_2740</name>
</gene>
<dbReference type="RefSeq" id="WP_165186428.1">
    <property type="nucleotide sequence ID" value="NZ_LR699553.1"/>
</dbReference>
<feature type="region of interest" description="Disordered" evidence="1">
    <location>
        <begin position="158"/>
        <end position="202"/>
    </location>
</feature>
<sequence length="202" mass="22378">MPSTPKIAPPVAATYRKSIPSAHPTVILVWNQFRDESVTLVSTPQARQFNFYWGHFDGICIEGDCERNAWHRLALLMGATGSFSEDECTDEVLRDWWQYICLLPRDVESPLDLAGDPELVGARVVSVFLCRAIDRPQTRIAKRLEQFFCAESRNLTLSGSEQDRAGPDCAQDPPREAAPPPTGKEPHGHPDIGPAGTQTLPV</sequence>
<evidence type="ECO:0000313" key="2">
    <source>
        <dbReference type="EMBL" id="VVD29196.1"/>
    </source>
</evidence>
<dbReference type="Proteomes" id="UP000325811">
    <property type="component" value="Chromosome I"/>
</dbReference>